<name>A0A0D8ZMA9_9CYAN</name>
<keyword evidence="3" id="KW-1185">Reference proteome</keyword>
<evidence type="ECO:0000256" key="1">
    <source>
        <dbReference type="SAM" id="Coils"/>
    </source>
</evidence>
<comment type="caution">
    <text evidence="2">The sequence shown here is derived from an EMBL/GenBank/DDBJ whole genome shotgun (WGS) entry which is preliminary data.</text>
</comment>
<dbReference type="STRING" id="1618023.UH38_23385"/>
<accession>A0A0D8ZMA9</accession>
<evidence type="ECO:0000313" key="3">
    <source>
        <dbReference type="Proteomes" id="UP000032452"/>
    </source>
</evidence>
<organism evidence="2 3">
    <name type="scientific">Aliterella atlantica CENA595</name>
    <dbReference type="NCBI Taxonomy" id="1618023"/>
    <lineage>
        <taxon>Bacteria</taxon>
        <taxon>Bacillati</taxon>
        <taxon>Cyanobacteriota</taxon>
        <taxon>Cyanophyceae</taxon>
        <taxon>Chroococcidiopsidales</taxon>
        <taxon>Aliterellaceae</taxon>
        <taxon>Aliterella</taxon>
    </lineage>
</organism>
<dbReference type="PATRIC" id="fig|1618023.3.peg.4360"/>
<proteinExistence type="predicted"/>
<reference evidence="2 3" key="1">
    <citation type="submission" date="2015-02" db="EMBL/GenBank/DDBJ databases">
        <title>Draft genome of a novel marine cyanobacterium (Chroococcales) isolated from South Atlantic Ocean.</title>
        <authorList>
            <person name="Rigonato J."/>
            <person name="Alvarenga D.O."/>
            <person name="Branco L.H."/>
            <person name="Varani A.M."/>
            <person name="Brandini F.P."/>
            <person name="Fiore M.F."/>
        </authorList>
    </citation>
    <scope>NUCLEOTIDE SEQUENCE [LARGE SCALE GENOMIC DNA]</scope>
    <source>
        <strain evidence="2 3">CENA595</strain>
    </source>
</reference>
<evidence type="ECO:0000313" key="2">
    <source>
        <dbReference type="EMBL" id="KJH69502.1"/>
    </source>
</evidence>
<feature type="coiled-coil region" evidence="1">
    <location>
        <begin position="134"/>
        <end position="177"/>
    </location>
</feature>
<protein>
    <submittedName>
        <fullName evidence="2">Uncharacterized protein</fullName>
    </submittedName>
</protein>
<dbReference type="Proteomes" id="UP000032452">
    <property type="component" value="Unassembled WGS sequence"/>
</dbReference>
<dbReference type="AlphaFoldDB" id="A0A0D8ZMA9"/>
<dbReference type="RefSeq" id="WP_045057123.1">
    <property type="nucleotide sequence ID" value="NZ_CAWMDP010000049.1"/>
</dbReference>
<gene>
    <name evidence="2" type="ORF">UH38_23385</name>
</gene>
<keyword evidence="1" id="KW-0175">Coiled coil</keyword>
<dbReference type="EMBL" id="JYON01000041">
    <property type="protein sequence ID" value="KJH69502.1"/>
    <property type="molecule type" value="Genomic_DNA"/>
</dbReference>
<sequence length="298" mass="32966">MTIISDCVLVESKSARDHQLERVSHEDAQSILDKVKALYFAVWKGVGAATTEQLAQFYEVPVGTVRPLIKPHQEEFKADGVKVLRAKALKDARCLIQLPPETSQALIWTPRAALRLGMILRDSAVAKVVRTSLLDAIEKVIPAQSARIRELELELELARAREAAARSESVAAQSQERLIQVSSAIVTMHGAGMLGLILGKPDAVIEQPPIVLEKNILVNQAGKPLKTFEGLSKTKLAKRYGMKKPQDLVNWLQSMGKQHLIQPGITTAPCQFVPFEYVPELDRLWAARQGSRQFLLGE</sequence>